<dbReference type="RefSeq" id="WP_209143295.1">
    <property type="nucleotide sequence ID" value="NZ_JAGHKO010000014.1"/>
</dbReference>
<dbReference type="Proteomes" id="UP000677244">
    <property type="component" value="Unassembled WGS sequence"/>
</dbReference>
<protein>
    <recommendedName>
        <fullName evidence="3">Nucleotide-diphospho-sugar transferase domain-containing protein</fullName>
    </recommendedName>
</protein>
<gene>
    <name evidence="1" type="ORF">J7I42_30115</name>
</gene>
<evidence type="ECO:0000313" key="1">
    <source>
        <dbReference type="EMBL" id="MBO9204581.1"/>
    </source>
</evidence>
<reference evidence="1 2" key="1">
    <citation type="submission" date="2021-03" db="EMBL/GenBank/DDBJ databases">
        <title>Assistant Professor.</title>
        <authorList>
            <person name="Huq M.A."/>
        </authorList>
    </citation>
    <scope>NUCLEOTIDE SEQUENCE [LARGE SCALE GENOMIC DNA]</scope>
    <source>
        <strain evidence="1 2">MAH-29</strain>
    </source>
</reference>
<keyword evidence="2" id="KW-1185">Reference proteome</keyword>
<accession>A0ABS3Z5A8</accession>
<proteinExistence type="predicted"/>
<comment type="caution">
    <text evidence="1">The sequence shown here is derived from an EMBL/GenBank/DDBJ whole genome shotgun (WGS) entry which is preliminary data.</text>
</comment>
<dbReference type="EMBL" id="JAGHKO010000014">
    <property type="protein sequence ID" value="MBO9204581.1"/>
    <property type="molecule type" value="Genomic_DNA"/>
</dbReference>
<name>A0ABS3Z5A8_9BACT</name>
<organism evidence="1 2">
    <name type="scientific">Niastella soli</name>
    <dbReference type="NCBI Taxonomy" id="2821487"/>
    <lineage>
        <taxon>Bacteria</taxon>
        <taxon>Pseudomonadati</taxon>
        <taxon>Bacteroidota</taxon>
        <taxon>Chitinophagia</taxon>
        <taxon>Chitinophagales</taxon>
        <taxon>Chitinophagaceae</taxon>
        <taxon>Niastella</taxon>
    </lineage>
</organism>
<evidence type="ECO:0000313" key="2">
    <source>
        <dbReference type="Proteomes" id="UP000677244"/>
    </source>
</evidence>
<sequence>MRVVLTNLSNDLFKESRFRLNASAQQYGIASVNSYDQEDIKSTPFYAENKKVLDSPKGIGYWLWKSYIILETMKSLQDGDIVVYADCGLEIIAPIDPLVQICAREQPVLLFANGNLINSMWTKRDCFILMDADQKKYYRGIQCDASFALFRKSPEAIQFLNDWMKYGRDIRVISSDPNTLGKKNLPDFIEHRWDQSILSILAMQYQIPFYRMPSQYGNHYKMPDYRVPGEFNQVNQYRQQPVDFYARAPFVNSPYGQLLNHHRTKKGPVGNAVKSGMFTNLSARVKRKLYHGWVWIDEHVFNG</sequence>
<evidence type="ECO:0008006" key="3">
    <source>
        <dbReference type="Google" id="ProtNLM"/>
    </source>
</evidence>